<protein>
    <recommendedName>
        <fullName evidence="2">Protein MEMO1</fullName>
    </recommendedName>
    <alternativeName>
        <fullName evidence="3">Mediator of ErbB2-driven cell motility 1</fullName>
    </alternativeName>
</protein>
<accession>A0A1A6GQ42</accession>
<evidence type="ECO:0000256" key="2">
    <source>
        <dbReference type="ARBA" id="ARBA00016657"/>
    </source>
</evidence>
<sequence length="183" mass="20460">MASALFPSNLFSTQRSAPSAQHRVLDYLSMLASTHLRVMFDSDGDGPQLNAQLEGWLSQVQSTKRPARAIIAPHAGYTYCGSCAAHAYKQVDPSITRRIFILGPSHHVPLSRCALSSVDVYRTPLYDLRIDQKKSVLWNGFTNELPSFPQRAITELQKNGMNMSFSFLNYAQSSQCRSWQDSS</sequence>
<dbReference type="Gene3D" id="3.40.830.10">
    <property type="entry name" value="LigB-like"/>
    <property type="match status" value="1"/>
</dbReference>
<keyword evidence="5" id="KW-1185">Reference proteome</keyword>
<dbReference type="PANTHER" id="PTHR11060">
    <property type="entry name" value="PROTEIN MEMO1"/>
    <property type="match status" value="1"/>
</dbReference>
<dbReference type="CDD" id="cd07361">
    <property type="entry name" value="MEMO_like"/>
    <property type="match status" value="1"/>
</dbReference>
<organism evidence="4 5">
    <name type="scientific">Neotoma lepida</name>
    <name type="common">Desert woodrat</name>
    <dbReference type="NCBI Taxonomy" id="56216"/>
    <lineage>
        <taxon>Eukaryota</taxon>
        <taxon>Metazoa</taxon>
        <taxon>Chordata</taxon>
        <taxon>Craniata</taxon>
        <taxon>Vertebrata</taxon>
        <taxon>Euteleostomi</taxon>
        <taxon>Mammalia</taxon>
        <taxon>Eutheria</taxon>
        <taxon>Euarchontoglires</taxon>
        <taxon>Glires</taxon>
        <taxon>Rodentia</taxon>
        <taxon>Myomorpha</taxon>
        <taxon>Muroidea</taxon>
        <taxon>Cricetidae</taxon>
        <taxon>Neotominae</taxon>
        <taxon>Neotoma</taxon>
    </lineage>
</organism>
<dbReference type="EMBL" id="LZPO01075931">
    <property type="protein sequence ID" value="OBS68418.1"/>
    <property type="molecule type" value="Genomic_DNA"/>
</dbReference>
<evidence type="ECO:0000256" key="3">
    <source>
        <dbReference type="ARBA" id="ARBA00030837"/>
    </source>
</evidence>
<dbReference type="AlphaFoldDB" id="A0A1A6GQ42"/>
<dbReference type="InterPro" id="IPR002737">
    <property type="entry name" value="MEMO1_fam"/>
</dbReference>
<proteinExistence type="inferred from homology"/>
<evidence type="ECO:0000256" key="1">
    <source>
        <dbReference type="ARBA" id="ARBA00006315"/>
    </source>
</evidence>
<feature type="non-terminal residue" evidence="4">
    <location>
        <position position="183"/>
    </location>
</feature>
<dbReference type="PANTHER" id="PTHR11060:SF0">
    <property type="entry name" value="PROTEIN MEMO1"/>
    <property type="match status" value="1"/>
</dbReference>
<evidence type="ECO:0000313" key="5">
    <source>
        <dbReference type="Proteomes" id="UP000092124"/>
    </source>
</evidence>
<dbReference type="STRING" id="56216.A0A1A6GQ42"/>
<dbReference type="Pfam" id="PF01875">
    <property type="entry name" value="Memo"/>
    <property type="match status" value="1"/>
</dbReference>
<comment type="similarity">
    <text evidence="1">Belongs to the MEMO1 family.</text>
</comment>
<dbReference type="NCBIfam" id="TIGR04336">
    <property type="entry name" value="AmmeMemoSam_B"/>
    <property type="match status" value="1"/>
</dbReference>
<evidence type="ECO:0000313" key="4">
    <source>
        <dbReference type="EMBL" id="OBS68418.1"/>
    </source>
</evidence>
<reference evidence="4 5" key="1">
    <citation type="submission" date="2016-06" db="EMBL/GenBank/DDBJ databases">
        <title>The Draft Genome Sequence and Annotation of the Desert Woodrat Neotoma lepida.</title>
        <authorList>
            <person name="Campbell M."/>
            <person name="Oakeson K.F."/>
            <person name="Yandell M."/>
            <person name="Halpert J.R."/>
            <person name="Dearing D."/>
        </authorList>
    </citation>
    <scope>NUCLEOTIDE SEQUENCE [LARGE SCALE GENOMIC DNA]</scope>
    <source>
        <strain evidence="4">417</strain>
        <tissue evidence="4">Liver</tissue>
    </source>
</reference>
<comment type="caution">
    <text evidence="4">The sequence shown here is derived from an EMBL/GenBank/DDBJ whole genome shotgun (WGS) entry which is preliminary data.</text>
</comment>
<gene>
    <name evidence="4" type="ORF">A6R68_03042</name>
</gene>
<dbReference type="Proteomes" id="UP000092124">
    <property type="component" value="Unassembled WGS sequence"/>
</dbReference>
<dbReference type="OrthoDB" id="417112at2759"/>
<name>A0A1A6GQ42_NEOLE</name>